<evidence type="ECO:0000256" key="8">
    <source>
        <dbReference type="SAM" id="MobiDB-lite"/>
    </source>
</evidence>
<evidence type="ECO:0000313" key="10">
    <source>
        <dbReference type="EMBL" id="KAJ5166781.1"/>
    </source>
</evidence>
<dbReference type="PANTHER" id="PTHR24067">
    <property type="entry name" value="UBIQUITIN-CONJUGATING ENZYME E2"/>
    <property type="match status" value="1"/>
</dbReference>
<feature type="compositionally biased region" description="Low complexity" evidence="8">
    <location>
        <begin position="423"/>
        <end position="434"/>
    </location>
</feature>
<reference evidence="10" key="2">
    <citation type="journal article" date="2023" name="IMA Fungus">
        <title>Comparative genomic study of the Penicillium genus elucidates a diverse pangenome and 15 lateral gene transfer events.</title>
        <authorList>
            <person name="Petersen C."/>
            <person name="Sorensen T."/>
            <person name="Nielsen M.R."/>
            <person name="Sondergaard T.E."/>
            <person name="Sorensen J.L."/>
            <person name="Fitzpatrick D.A."/>
            <person name="Frisvad J.C."/>
            <person name="Nielsen K.L."/>
        </authorList>
    </citation>
    <scope>NUCLEOTIDE SEQUENCE</scope>
    <source>
        <strain evidence="10">IBT 26290</strain>
    </source>
</reference>
<evidence type="ECO:0000256" key="6">
    <source>
        <dbReference type="ARBA" id="ARBA00042190"/>
    </source>
</evidence>
<proteinExistence type="predicted"/>
<evidence type="ECO:0000256" key="5">
    <source>
        <dbReference type="ARBA" id="ARBA00042179"/>
    </source>
</evidence>
<dbReference type="Gene3D" id="3.10.110.10">
    <property type="entry name" value="Ubiquitin Conjugating Enzyme"/>
    <property type="match status" value="1"/>
</dbReference>
<protein>
    <recommendedName>
        <fullName evidence="3">Ubiquitin-conjugating enzyme E2 2</fullName>
    </recommendedName>
    <alternativeName>
        <fullName evidence="5">E2 ubiquitin-conjugating enzyme 2</fullName>
    </alternativeName>
    <alternativeName>
        <fullName evidence="6">Ubiquitin carrier protein UBC2</fullName>
    </alternativeName>
    <alternativeName>
        <fullName evidence="4">Ubiquitin-protein ligase UBC2</fullName>
    </alternativeName>
</protein>
<dbReference type="RefSeq" id="XP_056543242.1">
    <property type="nucleotide sequence ID" value="XM_056687687.1"/>
</dbReference>
<dbReference type="PROSITE" id="PS50127">
    <property type="entry name" value="UBC_2"/>
    <property type="match status" value="1"/>
</dbReference>
<dbReference type="InterPro" id="IPR000608">
    <property type="entry name" value="UBC"/>
</dbReference>
<dbReference type="FunFam" id="3.10.110.10:FF:000077">
    <property type="entry name" value="Ubiquitin conjugating enzyme E2"/>
    <property type="match status" value="1"/>
</dbReference>
<evidence type="ECO:0000256" key="3">
    <source>
        <dbReference type="ARBA" id="ARBA00039884"/>
    </source>
</evidence>
<dbReference type="SMART" id="SM00212">
    <property type="entry name" value="UBCc"/>
    <property type="match status" value="1"/>
</dbReference>
<organism evidence="10 11">
    <name type="scientific">Penicillium canariense</name>
    <dbReference type="NCBI Taxonomy" id="189055"/>
    <lineage>
        <taxon>Eukaryota</taxon>
        <taxon>Fungi</taxon>
        <taxon>Dikarya</taxon>
        <taxon>Ascomycota</taxon>
        <taxon>Pezizomycotina</taxon>
        <taxon>Eurotiomycetes</taxon>
        <taxon>Eurotiomycetidae</taxon>
        <taxon>Eurotiales</taxon>
        <taxon>Aspergillaceae</taxon>
        <taxon>Penicillium</taxon>
    </lineage>
</organism>
<keyword evidence="11" id="KW-1185">Reference proteome</keyword>
<keyword evidence="2" id="KW-0833">Ubl conjugation pathway</keyword>
<dbReference type="OrthoDB" id="10069349at2759"/>
<name>A0A9W9LN48_9EURO</name>
<evidence type="ECO:0000259" key="9">
    <source>
        <dbReference type="PROSITE" id="PS50127"/>
    </source>
</evidence>
<dbReference type="InterPro" id="IPR050113">
    <property type="entry name" value="Ub_conjugating_enzyme"/>
</dbReference>
<dbReference type="GO" id="GO:0016740">
    <property type="term" value="F:transferase activity"/>
    <property type="evidence" value="ECO:0007669"/>
    <property type="project" value="UniProtKB-KW"/>
</dbReference>
<comment type="caution">
    <text evidence="10">The sequence shown here is derived from an EMBL/GenBank/DDBJ whole genome shotgun (WGS) entry which is preliminary data.</text>
</comment>
<feature type="region of interest" description="Disordered" evidence="8">
    <location>
        <begin position="168"/>
        <end position="338"/>
    </location>
</feature>
<dbReference type="CDD" id="cd23804">
    <property type="entry name" value="UBCc_UBE2S"/>
    <property type="match status" value="1"/>
</dbReference>
<dbReference type="SUPFAM" id="SSF54495">
    <property type="entry name" value="UBC-like"/>
    <property type="match status" value="1"/>
</dbReference>
<evidence type="ECO:0000256" key="7">
    <source>
        <dbReference type="PROSITE-ProRule" id="PRU10133"/>
    </source>
</evidence>
<dbReference type="Proteomes" id="UP001149163">
    <property type="component" value="Unassembled WGS sequence"/>
</dbReference>
<accession>A0A9W9LN48</accession>
<sequence>MVSNLRRLAADHAALHCDKLPPYYLLPPDDGGFAAADDLSQLNVLLTGPPGTPYVQGLWRLHLKMPEDYPNSPPKATFRTRIWHPNVEELTGAVCVDTLKRDWKSTLTLRDVLVTISCLLIHPNPDSALNSTAGTLLREDYADFAHQAKLMTSIHAPIQPALQDAVKEAKFRGEDASSIPKDHHVESQNPRPRKQPRLQSSIPKKVARNISPPRTYVPHAAAEPSQPTIPERNEGMSDSEDEDPASASKENNPSLSPSPVCLAPPSPRKNALGKRPLSVLSMPYPHDPDADMMLIDSDSESETAQTPNLTSSEQNITANHTRARQSASPLRKSPKLTLSKSINAPFRLHDDIHIYEDVPDRTRYNGDGKENCDSGVLGLKERCELQAAKSGNGPHPVASIPDPTLAAHGVASQEAQPSKMSKKLGAGARKAAAPKPKPRIGVRRL</sequence>
<dbReference type="InterPro" id="IPR016135">
    <property type="entry name" value="UBQ-conjugating_enzyme/RWD"/>
</dbReference>
<feature type="compositionally biased region" description="Polar residues" evidence="8">
    <location>
        <begin position="302"/>
        <end position="328"/>
    </location>
</feature>
<keyword evidence="1" id="KW-0808">Transferase</keyword>
<dbReference type="InterPro" id="IPR023313">
    <property type="entry name" value="UBQ-conjugating_AS"/>
</dbReference>
<dbReference type="PROSITE" id="PS00183">
    <property type="entry name" value="UBC_1"/>
    <property type="match status" value="1"/>
</dbReference>
<feature type="domain" description="UBC core" evidence="9">
    <location>
        <begin position="3"/>
        <end position="157"/>
    </location>
</feature>
<evidence type="ECO:0000256" key="2">
    <source>
        <dbReference type="ARBA" id="ARBA00022786"/>
    </source>
</evidence>
<gene>
    <name evidence="10" type="ORF">N7482_005562</name>
</gene>
<feature type="region of interest" description="Disordered" evidence="8">
    <location>
        <begin position="387"/>
        <end position="445"/>
    </location>
</feature>
<feature type="active site" description="Glycyl thioester intermediate" evidence="7">
    <location>
        <position position="95"/>
    </location>
</feature>
<dbReference type="AlphaFoldDB" id="A0A9W9LN48"/>
<evidence type="ECO:0000256" key="4">
    <source>
        <dbReference type="ARBA" id="ARBA00041569"/>
    </source>
</evidence>
<dbReference type="GeneID" id="81426863"/>
<dbReference type="EMBL" id="JAPQKN010000003">
    <property type="protein sequence ID" value="KAJ5166781.1"/>
    <property type="molecule type" value="Genomic_DNA"/>
</dbReference>
<evidence type="ECO:0000313" key="11">
    <source>
        <dbReference type="Proteomes" id="UP001149163"/>
    </source>
</evidence>
<feature type="compositionally biased region" description="Basic and acidic residues" evidence="8">
    <location>
        <begin position="168"/>
        <end position="186"/>
    </location>
</feature>
<reference evidence="10" key="1">
    <citation type="submission" date="2022-11" db="EMBL/GenBank/DDBJ databases">
        <authorList>
            <person name="Petersen C."/>
        </authorList>
    </citation>
    <scope>NUCLEOTIDE SEQUENCE</scope>
    <source>
        <strain evidence="10">IBT 26290</strain>
    </source>
</reference>
<feature type="compositionally biased region" description="Basic residues" evidence="8">
    <location>
        <begin position="436"/>
        <end position="445"/>
    </location>
</feature>
<evidence type="ECO:0000256" key="1">
    <source>
        <dbReference type="ARBA" id="ARBA00022679"/>
    </source>
</evidence>
<dbReference type="Pfam" id="PF00179">
    <property type="entry name" value="UQ_con"/>
    <property type="match status" value="1"/>
</dbReference>